<dbReference type="Proteomes" id="UP001163115">
    <property type="component" value="Chromosome"/>
</dbReference>
<dbReference type="RefSeq" id="WP_268115423.1">
    <property type="nucleotide sequence ID" value="NZ_CP113524.1"/>
</dbReference>
<keyword evidence="3" id="KW-1185">Reference proteome</keyword>
<evidence type="ECO:0000313" key="2">
    <source>
        <dbReference type="EMBL" id="WAJ24256.1"/>
    </source>
</evidence>
<gene>
    <name evidence="2" type="ORF">OW255_01675</name>
</gene>
<feature type="transmembrane region" description="Helical" evidence="1">
    <location>
        <begin position="28"/>
        <end position="50"/>
    </location>
</feature>
<protein>
    <submittedName>
        <fullName evidence="2">Uncharacterized protein</fullName>
    </submittedName>
</protein>
<name>A0ABY7ACH0_9FIRM</name>
<keyword evidence="1" id="KW-1133">Transmembrane helix</keyword>
<sequence>MNSLKKNLVKQDCSNKKKKFHIPGVKPWVVKLCTIFLALGIIFTAVWYVLPRYYAKFYLTRSALSTREQLLKLWNQDEGEGNAYEDSLKLVADEVRWNGHSILLLPGGLGISFTEQRSQGDAFSQGSLNVYFLGAIREGISYWADQENVVFHIPGITDISAQTTQESLRNSLGFTLTPGKKSDVKNRLETLGRDSLHMMAGSQIRFKTKDNVGVVITADVPAALFDEYLGRVGDFVSDGPLKDNKEWGQMLKDERTQGESRRITFTIDKSMNLNKIEVDGLGYFSLVTENNGGLSLDGKASLQGREFAVDSKLFFGNGVEGKRSFQISSLNITTDDGKKSLRLELSGGYQGGRISSGIMEQDKFNTGKEQPEHNSIDDYKEKFLKKISLLGFDLKD</sequence>
<evidence type="ECO:0000256" key="1">
    <source>
        <dbReference type="SAM" id="Phobius"/>
    </source>
</evidence>
<keyword evidence="1" id="KW-0812">Transmembrane</keyword>
<organism evidence="2 3">
    <name type="scientific">Lacrimispora xylanolytica</name>
    <dbReference type="NCBI Taxonomy" id="29375"/>
    <lineage>
        <taxon>Bacteria</taxon>
        <taxon>Bacillati</taxon>
        <taxon>Bacillota</taxon>
        <taxon>Clostridia</taxon>
        <taxon>Lachnospirales</taxon>
        <taxon>Lachnospiraceae</taxon>
        <taxon>Lacrimispora</taxon>
    </lineage>
</organism>
<accession>A0ABY7ACH0</accession>
<proteinExistence type="predicted"/>
<reference evidence="2" key="1">
    <citation type="submission" date="2022-11" db="EMBL/GenBank/DDBJ databases">
        <title>Lacrimispora xylanolytica sy1, complete genome.</title>
        <authorList>
            <person name="Choi S."/>
        </authorList>
    </citation>
    <scope>NUCLEOTIDE SEQUENCE</scope>
    <source>
        <strain evidence="2">Sy1</strain>
    </source>
</reference>
<evidence type="ECO:0000313" key="3">
    <source>
        <dbReference type="Proteomes" id="UP001163115"/>
    </source>
</evidence>
<keyword evidence="1" id="KW-0472">Membrane</keyword>
<dbReference type="EMBL" id="CP113524">
    <property type="protein sequence ID" value="WAJ24256.1"/>
    <property type="molecule type" value="Genomic_DNA"/>
</dbReference>